<gene>
    <name evidence="2" type="ORF">BJ960_001733</name>
</gene>
<keyword evidence="1" id="KW-0175">Coiled coil</keyword>
<feature type="coiled-coil region" evidence="1">
    <location>
        <begin position="8"/>
        <end position="38"/>
    </location>
</feature>
<name>A0A852RDH4_9MICO</name>
<evidence type="ECO:0000313" key="2">
    <source>
        <dbReference type="EMBL" id="NYD26930.1"/>
    </source>
</evidence>
<dbReference type="RefSeq" id="WP_185986988.1">
    <property type="nucleotide sequence ID" value="NZ_BAAALZ010000001.1"/>
</dbReference>
<dbReference type="EMBL" id="JACCBD010000001">
    <property type="protein sequence ID" value="NYD26930.1"/>
    <property type="molecule type" value="Genomic_DNA"/>
</dbReference>
<comment type="caution">
    <text evidence="2">The sequence shown here is derived from an EMBL/GenBank/DDBJ whole genome shotgun (WGS) entry which is preliminary data.</text>
</comment>
<proteinExistence type="predicted"/>
<organism evidence="2 3">
    <name type="scientific">Leucobacter aridicollis</name>
    <dbReference type="NCBI Taxonomy" id="283878"/>
    <lineage>
        <taxon>Bacteria</taxon>
        <taxon>Bacillati</taxon>
        <taxon>Actinomycetota</taxon>
        <taxon>Actinomycetes</taxon>
        <taxon>Micrococcales</taxon>
        <taxon>Microbacteriaceae</taxon>
        <taxon>Leucobacter</taxon>
    </lineage>
</organism>
<accession>A0A852RDH4</accession>
<keyword evidence="3" id="KW-1185">Reference proteome</keyword>
<protein>
    <submittedName>
        <fullName evidence="2">Uncharacterized protein</fullName>
    </submittedName>
</protein>
<evidence type="ECO:0000256" key="1">
    <source>
        <dbReference type="SAM" id="Coils"/>
    </source>
</evidence>
<reference evidence="2 3" key="1">
    <citation type="submission" date="2020-07" db="EMBL/GenBank/DDBJ databases">
        <title>Sequencing the genomes of 1000 actinobacteria strains.</title>
        <authorList>
            <person name="Klenk H.-P."/>
        </authorList>
    </citation>
    <scope>NUCLEOTIDE SEQUENCE [LARGE SCALE GENOMIC DNA]</scope>
    <source>
        <strain evidence="2 3">DSM 17380</strain>
    </source>
</reference>
<dbReference type="AlphaFoldDB" id="A0A852RDH4"/>
<sequence length="142" mass="15809">MTSTHRSVDALVAALNELRELEEAIEQKRDDVEAAVRAARFKDQVPWEALVEATGESRHRLRWYAHRSSEATKRAQKTAAERQRALREKGAPAVGVGASEAAALLGIGRARLYQLVGDAESGEVRGLRFELVNGRKRFFPQD</sequence>
<dbReference type="Proteomes" id="UP000586095">
    <property type="component" value="Unassembled WGS sequence"/>
</dbReference>
<evidence type="ECO:0000313" key="3">
    <source>
        <dbReference type="Proteomes" id="UP000586095"/>
    </source>
</evidence>